<sequence length="242" mass="25121">MPVIGTAVLVAAWWAAIVVLDVESYLAPTPPQVLAALGDMSGYLASNAVTTLLEVVQGYLIAVGLGLSVGALLAASGTLERAFMPSIVAVNAIPKLAFAPLLLVWMGFGQGPKIVMVVLLCTFPILLAGVTGLTRAPAEMIEYARSLSANRWQIMMRFRLPSALPQIFVGLKTAMPLAVIGALVGELSGATAGLGYVIANSGADTATAFAAITLLAAISVGLFYLLALTERLLLPWARAITD</sequence>
<keyword evidence="4 7" id="KW-0812">Transmembrane</keyword>
<evidence type="ECO:0000256" key="4">
    <source>
        <dbReference type="ARBA" id="ARBA00022692"/>
    </source>
</evidence>
<feature type="transmembrane region" description="Helical" evidence="7">
    <location>
        <begin position="86"/>
        <end position="108"/>
    </location>
</feature>
<keyword evidence="3" id="KW-1003">Cell membrane</keyword>
<dbReference type="SUPFAM" id="SSF161098">
    <property type="entry name" value="MetI-like"/>
    <property type="match status" value="1"/>
</dbReference>
<evidence type="ECO:0000256" key="6">
    <source>
        <dbReference type="ARBA" id="ARBA00023136"/>
    </source>
</evidence>
<dbReference type="AlphaFoldDB" id="A0A920BPD8"/>
<dbReference type="InterPro" id="IPR000515">
    <property type="entry name" value="MetI-like"/>
</dbReference>
<dbReference type="EMBL" id="BOQN01000125">
    <property type="protein sequence ID" value="GIM96702.1"/>
    <property type="molecule type" value="Genomic_DNA"/>
</dbReference>
<comment type="similarity">
    <text evidence="7">Belongs to the binding-protein-dependent transport system permease family.</text>
</comment>
<dbReference type="GO" id="GO:0005886">
    <property type="term" value="C:plasma membrane"/>
    <property type="evidence" value="ECO:0007669"/>
    <property type="project" value="UniProtKB-SubCell"/>
</dbReference>
<dbReference type="PROSITE" id="PS50928">
    <property type="entry name" value="ABC_TM1"/>
    <property type="match status" value="1"/>
</dbReference>
<evidence type="ECO:0000256" key="3">
    <source>
        <dbReference type="ARBA" id="ARBA00022475"/>
    </source>
</evidence>
<protein>
    <submittedName>
        <fullName evidence="9">ABC transporter permease</fullName>
    </submittedName>
</protein>
<accession>A0A920BPD8</accession>
<dbReference type="Proteomes" id="UP000677082">
    <property type="component" value="Unassembled WGS sequence"/>
</dbReference>
<evidence type="ECO:0000256" key="1">
    <source>
        <dbReference type="ARBA" id="ARBA00004651"/>
    </source>
</evidence>
<evidence type="ECO:0000259" key="8">
    <source>
        <dbReference type="PROSITE" id="PS50928"/>
    </source>
</evidence>
<comment type="subcellular location">
    <subcellularLocation>
        <location evidence="1 7">Cell membrane</location>
        <topology evidence="1 7">Multi-pass membrane protein</topology>
    </subcellularLocation>
</comment>
<dbReference type="InterPro" id="IPR035906">
    <property type="entry name" value="MetI-like_sf"/>
</dbReference>
<comment type="caution">
    <text evidence="9">The sequence shown here is derived from an EMBL/GenBank/DDBJ whole genome shotgun (WGS) entry which is preliminary data.</text>
</comment>
<evidence type="ECO:0000256" key="5">
    <source>
        <dbReference type="ARBA" id="ARBA00022989"/>
    </source>
</evidence>
<feature type="transmembrane region" description="Helical" evidence="7">
    <location>
        <begin position="59"/>
        <end position="79"/>
    </location>
</feature>
<keyword evidence="10" id="KW-1185">Reference proteome</keyword>
<reference evidence="9 10" key="1">
    <citation type="submission" date="2021-03" db="EMBL/GenBank/DDBJ databases">
        <title>Whole genome shotgun sequence of Actinoplanes toevensis NBRC 105298.</title>
        <authorList>
            <person name="Komaki H."/>
            <person name="Tamura T."/>
        </authorList>
    </citation>
    <scope>NUCLEOTIDE SEQUENCE [LARGE SCALE GENOMIC DNA]</scope>
    <source>
        <strain evidence="9 10">NBRC 105298</strain>
    </source>
</reference>
<dbReference type="GO" id="GO:0055085">
    <property type="term" value="P:transmembrane transport"/>
    <property type="evidence" value="ECO:0007669"/>
    <property type="project" value="InterPro"/>
</dbReference>
<dbReference type="CDD" id="cd06261">
    <property type="entry name" value="TM_PBP2"/>
    <property type="match status" value="1"/>
</dbReference>
<dbReference type="PANTHER" id="PTHR30151:SF20">
    <property type="entry name" value="ABC TRANSPORTER PERMEASE PROTEIN HI_0355-RELATED"/>
    <property type="match status" value="1"/>
</dbReference>
<keyword evidence="2 7" id="KW-0813">Transport</keyword>
<gene>
    <name evidence="9" type="primary">ssuC_2</name>
    <name evidence="9" type="ORF">Ato02nite_084950</name>
</gene>
<evidence type="ECO:0000256" key="7">
    <source>
        <dbReference type="RuleBase" id="RU363032"/>
    </source>
</evidence>
<keyword evidence="5 7" id="KW-1133">Transmembrane helix</keyword>
<proteinExistence type="inferred from homology"/>
<feature type="transmembrane region" description="Helical" evidence="7">
    <location>
        <begin position="206"/>
        <end position="227"/>
    </location>
</feature>
<feature type="domain" description="ABC transmembrane type-1" evidence="8">
    <location>
        <begin position="48"/>
        <end position="227"/>
    </location>
</feature>
<evidence type="ECO:0000313" key="9">
    <source>
        <dbReference type="EMBL" id="GIM96702.1"/>
    </source>
</evidence>
<dbReference type="Gene3D" id="1.10.3720.10">
    <property type="entry name" value="MetI-like"/>
    <property type="match status" value="1"/>
</dbReference>
<feature type="transmembrane region" description="Helical" evidence="7">
    <location>
        <begin position="114"/>
        <end position="133"/>
    </location>
</feature>
<name>A0A920BPD8_9ACTN</name>
<organism evidence="9 10">
    <name type="scientific">Paractinoplanes toevensis</name>
    <dbReference type="NCBI Taxonomy" id="571911"/>
    <lineage>
        <taxon>Bacteria</taxon>
        <taxon>Bacillati</taxon>
        <taxon>Actinomycetota</taxon>
        <taxon>Actinomycetes</taxon>
        <taxon>Micromonosporales</taxon>
        <taxon>Micromonosporaceae</taxon>
        <taxon>Paractinoplanes</taxon>
    </lineage>
</organism>
<keyword evidence="6 7" id="KW-0472">Membrane</keyword>
<dbReference type="PANTHER" id="PTHR30151">
    <property type="entry name" value="ALKANE SULFONATE ABC TRANSPORTER-RELATED, MEMBRANE SUBUNIT"/>
    <property type="match status" value="1"/>
</dbReference>
<evidence type="ECO:0000313" key="10">
    <source>
        <dbReference type="Proteomes" id="UP000677082"/>
    </source>
</evidence>
<dbReference type="RefSeq" id="WP_246608047.1">
    <property type="nucleotide sequence ID" value="NZ_BOQN01000125.1"/>
</dbReference>
<dbReference type="Pfam" id="PF00528">
    <property type="entry name" value="BPD_transp_1"/>
    <property type="match status" value="1"/>
</dbReference>
<evidence type="ECO:0000256" key="2">
    <source>
        <dbReference type="ARBA" id="ARBA00022448"/>
    </source>
</evidence>
<feature type="transmembrane region" description="Helical" evidence="7">
    <location>
        <begin position="177"/>
        <end position="199"/>
    </location>
</feature>